<reference evidence="1" key="1">
    <citation type="journal article" date="2015" name="Nature">
        <title>Complex archaea that bridge the gap between prokaryotes and eukaryotes.</title>
        <authorList>
            <person name="Spang A."/>
            <person name="Saw J.H."/>
            <person name="Jorgensen S.L."/>
            <person name="Zaremba-Niedzwiedzka K."/>
            <person name="Martijn J."/>
            <person name="Lind A.E."/>
            <person name="van Eijk R."/>
            <person name="Schleper C."/>
            <person name="Guy L."/>
            <person name="Ettema T.J."/>
        </authorList>
    </citation>
    <scope>NUCLEOTIDE SEQUENCE</scope>
</reference>
<comment type="caution">
    <text evidence="1">The sequence shown here is derived from an EMBL/GenBank/DDBJ whole genome shotgun (WGS) entry which is preliminary data.</text>
</comment>
<sequence>MSKSVCEPDRRRHSGKICRWCGKFMKGHGYQEWTDAIEINLHHCDGPVCTPINYDRSQEFGYHVWIICPDCGKAVLELKEQITRKMNIDEDSKSSNPKAITDERFNNEINISFLKQKIKELERVER</sequence>
<dbReference type="AlphaFoldDB" id="A0A0F8WKW6"/>
<protein>
    <submittedName>
        <fullName evidence="1">Uncharacterized protein</fullName>
    </submittedName>
</protein>
<dbReference type="EMBL" id="LAZR01064535">
    <property type="protein sequence ID" value="KKK57338.1"/>
    <property type="molecule type" value="Genomic_DNA"/>
</dbReference>
<proteinExistence type="predicted"/>
<gene>
    <name evidence="1" type="ORF">LCGC14_3055470</name>
</gene>
<evidence type="ECO:0000313" key="1">
    <source>
        <dbReference type="EMBL" id="KKK57338.1"/>
    </source>
</evidence>
<organism evidence="1">
    <name type="scientific">marine sediment metagenome</name>
    <dbReference type="NCBI Taxonomy" id="412755"/>
    <lineage>
        <taxon>unclassified sequences</taxon>
        <taxon>metagenomes</taxon>
        <taxon>ecological metagenomes</taxon>
    </lineage>
</organism>
<name>A0A0F8WKW6_9ZZZZ</name>
<accession>A0A0F8WKW6</accession>